<evidence type="ECO:0000256" key="1">
    <source>
        <dbReference type="ARBA" id="ARBA00022741"/>
    </source>
</evidence>
<sequence length="99" mass="11560">MHFLSCLKQDRIFEAIQVGILNDENKKEIKEVAILAARCLRLRGDERPSMKEVAMELDGIRLIEMHPWNETEQNFEEGQRLLHEAFSSIFNESGDHSYI</sequence>
<dbReference type="InterPro" id="IPR045274">
    <property type="entry name" value="WAK-like"/>
</dbReference>
<dbReference type="Gene3D" id="1.10.510.10">
    <property type="entry name" value="Transferase(Phosphotransferase) domain 1"/>
    <property type="match status" value="1"/>
</dbReference>
<dbReference type="AlphaFoldDB" id="A0A392QG40"/>
<name>A0A392QG40_9FABA</name>
<reference evidence="3 4" key="1">
    <citation type="journal article" date="2018" name="Front. Plant Sci.">
        <title>Red Clover (Trifolium pratense) and Zigzag Clover (T. medium) - A Picture of Genomic Similarities and Differences.</title>
        <authorList>
            <person name="Dluhosova J."/>
            <person name="Istvanek J."/>
            <person name="Nedelnik J."/>
            <person name="Repkova J."/>
        </authorList>
    </citation>
    <scope>NUCLEOTIDE SEQUENCE [LARGE SCALE GENOMIC DNA]</scope>
    <source>
        <strain evidence="4">cv. 10/8</strain>
        <tissue evidence="3">Leaf</tissue>
    </source>
</reference>
<keyword evidence="4" id="KW-1185">Reference proteome</keyword>
<evidence type="ECO:0000256" key="2">
    <source>
        <dbReference type="ARBA" id="ARBA00022840"/>
    </source>
</evidence>
<accession>A0A392QG40</accession>
<dbReference type="GO" id="GO:0004674">
    <property type="term" value="F:protein serine/threonine kinase activity"/>
    <property type="evidence" value="ECO:0007669"/>
    <property type="project" value="TreeGrafter"/>
</dbReference>
<dbReference type="PANTHER" id="PTHR27005">
    <property type="entry name" value="WALL-ASSOCIATED RECEPTOR KINASE-LIKE 21"/>
    <property type="match status" value="1"/>
</dbReference>
<organism evidence="3 4">
    <name type="scientific">Trifolium medium</name>
    <dbReference type="NCBI Taxonomy" id="97028"/>
    <lineage>
        <taxon>Eukaryota</taxon>
        <taxon>Viridiplantae</taxon>
        <taxon>Streptophyta</taxon>
        <taxon>Embryophyta</taxon>
        <taxon>Tracheophyta</taxon>
        <taxon>Spermatophyta</taxon>
        <taxon>Magnoliopsida</taxon>
        <taxon>eudicotyledons</taxon>
        <taxon>Gunneridae</taxon>
        <taxon>Pentapetalae</taxon>
        <taxon>rosids</taxon>
        <taxon>fabids</taxon>
        <taxon>Fabales</taxon>
        <taxon>Fabaceae</taxon>
        <taxon>Papilionoideae</taxon>
        <taxon>50 kb inversion clade</taxon>
        <taxon>NPAAA clade</taxon>
        <taxon>Hologalegina</taxon>
        <taxon>IRL clade</taxon>
        <taxon>Trifolieae</taxon>
        <taxon>Trifolium</taxon>
    </lineage>
</organism>
<proteinExistence type="predicted"/>
<evidence type="ECO:0000313" key="4">
    <source>
        <dbReference type="Proteomes" id="UP000265520"/>
    </source>
</evidence>
<evidence type="ECO:0000313" key="3">
    <source>
        <dbReference type="EMBL" id="MCI23363.1"/>
    </source>
</evidence>
<keyword evidence="3" id="KW-0808">Transferase</keyword>
<dbReference type="GO" id="GO:0005524">
    <property type="term" value="F:ATP binding"/>
    <property type="evidence" value="ECO:0007669"/>
    <property type="project" value="UniProtKB-KW"/>
</dbReference>
<dbReference type="GO" id="GO:0005886">
    <property type="term" value="C:plasma membrane"/>
    <property type="evidence" value="ECO:0007669"/>
    <property type="project" value="TreeGrafter"/>
</dbReference>
<dbReference type="EMBL" id="LXQA010135662">
    <property type="protein sequence ID" value="MCI23363.1"/>
    <property type="molecule type" value="Genomic_DNA"/>
</dbReference>
<keyword evidence="3" id="KW-0418">Kinase</keyword>
<keyword evidence="1" id="KW-0547">Nucleotide-binding</keyword>
<dbReference type="PANTHER" id="PTHR27005:SF470">
    <property type="entry name" value="ASSOCIATED KINASE-LIKE PROTEIN, PUTATIVE-RELATED"/>
    <property type="match status" value="1"/>
</dbReference>
<keyword evidence="3" id="KW-0675">Receptor</keyword>
<dbReference type="GO" id="GO:0007166">
    <property type="term" value="P:cell surface receptor signaling pathway"/>
    <property type="evidence" value="ECO:0007669"/>
    <property type="project" value="InterPro"/>
</dbReference>
<keyword evidence="2" id="KW-0067">ATP-binding</keyword>
<dbReference type="Proteomes" id="UP000265520">
    <property type="component" value="Unassembled WGS sequence"/>
</dbReference>
<comment type="caution">
    <text evidence="3">The sequence shown here is derived from an EMBL/GenBank/DDBJ whole genome shotgun (WGS) entry which is preliminary data.</text>
</comment>
<protein>
    <submittedName>
        <fullName evidence="3">Wall-associated receptor kinase-like protein</fullName>
    </submittedName>
</protein>